<protein>
    <submittedName>
        <fullName evidence="2">Uncharacterized protein</fullName>
    </submittedName>
</protein>
<evidence type="ECO:0000313" key="2">
    <source>
        <dbReference type="EMBL" id="QHT11863.1"/>
    </source>
</evidence>
<evidence type="ECO:0000256" key="1">
    <source>
        <dbReference type="SAM" id="MobiDB-lite"/>
    </source>
</evidence>
<feature type="compositionally biased region" description="Low complexity" evidence="1">
    <location>
        <begin position="291"/>
        <end position="307"/>
    </location>
</feature>
<name>A0A6C0D5X4_9ZZZZ</name>
<dbReference type="EMBL" id="MN739538">
    <property type="protein sequence ID" value="QHT11863.1"/>
    <property type="molecule type" value="Genomic_DNA"/>
</dbReference>
<feature type="region of interest" description="Disordered" evidence="1">
    <location>
        <begin position="249"/>
        <end position="330"/>
    </location>
</feature>
<organism evidence="2">
    <name type="scientific">viral metagenome</name>
    <dbReference type="NCBI Taxonomy" id="1070528"/>
    <lineage>
        <taxon>unclassified sequences</taxon>
        <taxon>metagenomes</taxon>
        <taxon>organismal metagenomes</taxon>
    </lineage>
</organism>
<reference evidence="2" key="1">
    <citation type="journal article" date="2020" name="Nature">
        <title>Giant virus diversity and host interactions through global metagenomics.</title>
        <authorList>
            <person name="Schulz F."/>
            <person name="Roux S."/>
            <person name="Paez-Espino D."/>
            <person name="Jungbluth S."/>
            <person name="Walsh D.A."/>
            <person name="Denef V.J."/>
            <person name="McMahon K.D."/>
            <person name="Konstantinidis K.T."/>
            <person name="Eloe-Fadrosh E.A."/>
            <person name="Kyrpides N.C."/>
            <person name="Woyke T."/>
        </authorList>
    </citation>
    <scope>NUCLEOTIDE SEQUENCE</scope>
    <source>
        <strain evidence="2">GVMAG-M-3300023174-124</strain>
    </source>
</reference>
<dbReference type="AlphaFoldDB" id="A0A6C0D5X4"/>
<feature type="compositionally biased region" description="Basic residues" evidence="1">
    <location>
        <begin position="320"/>
        <end position="330"/>
    </location>
</feature>
<sequence length="330" mass="36723">MAKPVVLNVNEWDPKGIKYMAPKVNDRGGKSINIISKQSNRSLHISTPLLMTWGIADFVDDKGESDGKFSMSLNFPNGEYSTAATNNFLQKLKDFENQILDDAVVNSEIWWGEEMSREVAKHTFFPFLKYSKNKDTKKIDLTKPPSIRAKVPNYDGRWAVEIYDTKSNLIFPCTDGNLTPVDFVPKQSQVACVLQCGGIWIGGKGWGLTWKLIQCVVKPREVVSVYGKCHIELSTEERDTIDTQEIVDEEAEVEEESPVKTPEPTSTIVEDSDDEGEQAQNQPEPVKGEEAAPAPVVKKVVKKAVAPTSSPEPQEESKPAVKKVVKKKAV</sequence>
<accession>A0A6C0D5X4</accession>
<proteinExistence type="predicted"/>